<dbReference type="NCBIfam" id="TIGR00768">
    <property type="entry name" value="rimK_fam"/>
    <property type="match status" value="1"/>
</dbReference>
<dbReference type="AlphaFoldDB" id="A0A7C1E266"/>
<comment type="caution">
    <text evidence="6">The sequence shown here is derived from an EMBL/GenBank/DDBJ whole genome shotgun (WGS) entry which is preliminary data.</text>
</comment>
<keyword evidence="2 4" id="KW-0547">Nucleotide-binding</keyword>
<sequence>MGNARLIVLHTAGTPPRTALQIIKSARELGLQAKYVRLQDLNVMIENGEEKIFVKSIPLDADVAIVRGVGGPQSIEEYNLRFDMVKALEEKGTLVVNPYEGLIKARDKLRTMITLMKNGVRVPETIVTVNIDAALHYTEKWGKVIVKPIIGSLGRGVMLIDNVDIAYNIYRQLLAWYQPLLIQKYYEKKYNRDLRVLVIDGEPVASYYRVAREGSFKTNVAQGGKVVEAKPSEEILNIAIKSTESVGLFYAGVDIMETDEGTFVLEVNASPNWKGALQLGIDPSKILVEKILKKLKR</sequence>
<dbReference type="Gene3D" id="3.40.50.20">
    <property type="match status" value="1"/>
</dbReference>
<dbReference type="Gene3D" id="3.30.470.20">
    <property type="entry name" value="ATP-grasp fold, B domain"/>
    <property type="match status" value="1"/>
</dbReference>
<proteinExistence type="predicted"/>
<dbReference type="GO" id="GO:0016879">
    <property type="term" value="F:ligase activity, forming carbon-nitrogen bonds"/>
    <property type="evidence" value="ECO:0007669"/>
    <property type="project" value="TreeGrafter"/>
</dbReference>
<protein>
    <submittedName>
        <fullName evidence="6">RimK family alpha-L-glutamate ligase</fullName>
    </submittedName>
</protein>
<dbReference type="PROSITE" id="PS50975">
    <property type="entry name" value="ATP_GRASP"/>
    <property type="match status" value="1"/>
</dbReference>
<keyword evidence="3 4" id="KW-0067">ATP-binding</keyword>
<keyword evidence="1" id="KW-0479">Metal-binding</keyword>
<dbReference type="InterPro" id="IPR011761">
    <property type="entry name" value="ATP-grasp"/>
</dbReference>
<keyword evidence="6" id="KW-0436">Ligase</keyword>
<organism evidence="6">
    <name type="scientific">Fervidicoccus fontis</name>
    <dbReference type="NCBI Taxonomy" id="683846"/>
    <lineage>
        <taxon>Archaea</taxon>
        <taxon>Thermoproteota</taxon>
        <taxon>Thermoprotei</taxon>
        <taxon>Fervidicoccales</taxon>
        <taxon>Fervidicoccaceae</taxon>
        <taxon>Fervidicoccus</taxon>
    </lineage>
</organism>
<accession>A0A7C1E266</accession>
<gene>
    <name evidence="6" type="ORF">ENO04_01460</name>
</gene>
<dbReference type="SUPFAM" id="SSF56059">
    <property type="entry name" value="Glutathione synthetase ATP-binding domain-like"/>
    <property type="match status" value="1"/>
</dbReference>
<dbReference type="PANTHER" id="PTHR21621:SF0">
    <property type="entry name" value="BETA-CITRYLGLUTAMATE SYNTHASE B-RELATED"/>
    <property type="match status" value="1"/>
</dbReference>
<name>A0A7C1E266_9CREN</name>
<evidence type="ECO:0000256" key="2">
    <source>
        <dbReference type="ARBA" id="ARBA00022741"/>
    </source>
</evidence>
<dbReference type="PANTHER" id="PTHR21621">
    <property type="entry name" value="RIBOSOMAL PROTEIN S6 MODIFICATION PROTEIN"/>
    <property type="match status" value="1"/>
</dbReference>
<dbReference type="EMBL" id="DSDY01000050">
    <property type="protein sequence ID" value="HDS10280.1"/>
    <property type="molecule type" value="Genomic_DNA"/>
</dbReference>
<dbReference type="GO" id="GO:0005524">
    <property type="term" value="F:ATP binding"/>
    <property type="evidence" value="ECO:0007669"/>
    <property type="project" value="UniProtKB-UniRule"/>
</dbReference>
<evidence type="ECO:0000259" key="5">
    <source>
        <dbReference type="PROSITE" id="PS50975"/>
    </source>
</evidence>
<feature type="domain" description="ATP-grasp" evidence="5">
    <location>
        <begin position="112"/>
        <end position="297"/>
    </location>
</feature>
<evidence type="ECO:0000256" key="4">
    <source>
        <dbReference type="PROSITE-ProRule" id="PRU00409"/>
    </source>
</evidence>
<dbReference type="GO" id="GO:0005737">
    <property type="term" value="C:cytoplasm"/>
    <property type="evidence" value="ECO:0007669"/>
    <property type="project" value="TreeGrafter"/>
</dbReference>
<evidence type="ECO:0000313" key="6">
    <source>
        <dbReference type="EMBL" id="HDS10280.1"/>
    </source>
</evidence>
<evidence type="ECO:0000256" key="1">
    <source>
        <dbReference type="ARBA" id="ARBA00022723"/>
    </source>
</evidence>
<dbReference type="Pfam" id="PF08443">
    <property type="entry name" value="RimK"/>
    <property type="match status" value="1"/>
</dbReference>
<dbReference type="InterPro" id="IPR013815">
    <property type="entry name" value="ATP_grasp_subdomain_1"/>
</dbReference>
<dbReference type="InterPro" id="IPR013651">
    <property type="entry name" value="ATP-grasp_RimK-type"/>
</dbReference>
<dbReference type="Gene3D" id="3.30.1490.20">
    <property type="entry name" value="ATP-grasp fold, A domain"/>
    <property type="match status" value="1"/>
</dbReference>
<dbReference type="InterPro" id="IPR004666">
    <property type="entry name" value="Rp_bS6_RimK/Lys_biosynth_LsyX"/>
</dbReference>
<dbReference type="GO" id="GO:0046872">
    <property type="term" value="F:metal ion binding"/>
    <property type="evidence" value="ECO:0007669"/>
    <property type="project" value="UniProtKB-KW"/>
</dbReference>
<reference evidence="6" key="1">
    <citation type="journal article" date="2020" name="mSystems">
        <title>Genome- and Community-Level Interaction Insights into Carbon Utilization and Element Cycling Functions of Hydrothermarchaeota in Hydrothermal Sediment.</title>
        <authorList>
            <person name="Zhou Z."/>
            <person name="Liu Y."/>
            <person name="Xu W."/>
            <person name="Pan J."/>
            <person name="Luo Z.H."/>
            <person name="Li M."/>
        </authorList>
    </citation>
    <scope>NUCLEOTIDE SEQUENCE [LARGE SCALE GENOMIC DNA]</scope>
    <source>
        <strain evidence="6">SpSt-123</strain>
    </source>
</reference>
<evidence type="ECO:0000256" key="3">
    <source>
        <dbReference type="ARBA" id="ARBA00022840"/>
    </source>
</evidence>